<evidence type="ECO:0000313" key="2">
    <source>
        <dbReference type="WBParaSite" id="ES5_v2.g22196.t1"/>
    </source>
</evidence>
<dbReference type="Proteomes" id="UP000887579">
    <property type="component" value="Unplaced"/>
</dbReference>
<sequence>MPRVLNGIAYPEVPMEKTYQKNVYAMQCKRYEVFKQQNLEAGRFDVTFEIEGKQLHAHKFILTSVSGPFDAWLTDRWTAKDAVIKVEDYSYDCFYQFVSFVYSGNCDLSNENVLKMVDMAEFYDIPCLKRFCDDFLSKTDILTRENVEEMYEFAKRYSLISFILSVRECVCENMEALTKSERMNNCKKSFVEFMFSVGRLHPYDVCRLEFESCISEETFFEAVYKWAENQAIMQTSNNDSQDFSIPEAVRTELSEFLPRIKFYNMRWEFLMNIVVEKGCFLSPFELYDFFLISRKYSVNEQKLFKNVYDLAEKQLLQKQEMSPIDLIESVKADLAKIIPLARYYKMEQSFLMDFIVPKRILTAEEASHVFDTRVQITNCDRIITGVFKDNLGILRAIEKRKRFDTKQQMINKARYTSLKFPIPSTPSTVMKMKGVEWYLCLEKDEVFALKHHNLIERSDYLLAQMENNPEFELETGFVTSLTASYRNV</sequence>
<protein>
    <submittedName>
        <fullName evidence="2">BTB domain-containing protein</fullName>
    </submittedName>
</protein>
<evidence type="ECO:0000313" key="1">
    <source>
        <dbReference type="Proteomes" id="UP000887579"/>
    </source>
</evidence>
<dbReference type="WBParaSite" id="ES5_v2.g22196.t1">
    <property type="protein sequence ID" value="ES5_v2.g22196.t1"/>
    <property type="gene ID" value="ES5_v2.g22196"/>
</dbReference>
<proteinExistence type="predicted"/>
<organism evidence="1 2">
    <name type="scientific">Panagrolaimus sp. ES5</name>
    <dbReference type="NCBI Taxonomy" id="591445"/>
    <lineage>
        <taxon>Eukaryota</taxon>
        <taxon>Metazoa</taxon>
        <taxon>Ecdysozoa</taxon>
        <taxon>Nematoda</taxon>
        <taxon>Chromadorea</taxon>
        <taxon>Rhabditida</taxon>
        <taxon>Tylenchina</taxon>
        <taxon>Panagrolaimomorpha</taxon>
        <taxon>Panagrolaimoidea</taxon>
        <taxon>Panagrolaimidae</taxon>
        <taxon>Panagrolaimus</taxon>
    </lineage>
</organism>
<reference evidence="2" key="1">
    <citation type="submission" date="2022-11" db="UniProtKB">
        <authorList>
            <consortium name="WormBaseParasite"/>
        </authorList>
    </citation>
    <scope>IDENTIFICATION</scope>
</reference>
<name>A0AC34FY11_9BILA</name>
<accession>A0AC34FY11</accession>